<name>A0A090DG54_MESPL</name>
<gene>
    <name evidence="1" type="ORF">MPL3356_120047</name>
</gene>
<keyword evidence="2" id="KW-1185">Reference proteome</keyword>
<sequence>MRRWRLSCVGGNRRARTAGNSAGPCRGIADPTRRVRGFGRDCVAATKPRSDWNVPPKLRPAGQVPRVCDAKSEPGSQIEGDTGLCEPGLAADTYSGGKRFQKPAMSKVVLSPLILQ</sequence>
<organism evidence="1 2">
    <name type="scientific">Mesorhizobium plurifarium</name>
    <dbReference type="NCBI Taxonomy" id="69974"/>
    <lineage>
        <taxon>Bacteria</taxon>
        <taxon>Pseudomonadati</taxon>
        <taxon>Pseudomonadota</taxon>
        <taxon>Alphaproteobacteria</taxon>
        <taxon>Hyphomicrobiales</taxon>
        <taxon>Phyllobacteriaceae</taxon>
        <taxon>Mesorhizobium</taxon>
    </lineage>
</organism>
<evidence type="ECO:0000313" key="2">
    <source>
        <dbReference type="Proteomes" id="UP000045285"/>
    </source>
</evidence>
<protein>
    <submittedName>
        <fullName evidence="1">Uncharacterized protein</fullName>
    </submittedName>
</protein>
<dbReference type="Proteomes" id="UP000045285">
    <property type="component" value="Unassembled WGS sequence"/>
</dbReference>
<dbReference type="AlphaFoldDB" id="A0A090DG54"/>
<proteinExistence type="predicted"/>
<reference evidence="2" key="1">
    <citation type="submission" date="2014-08" db="EMBL/GenBank/DDBJ databases">
        <authorList>
            <person name="Moulin L."/>
        </authorList>
    </citation>
    <scope>NUCLEOTIDE SEQUENCE [LARGE SCALE GENOMIC DNA]</scope>
</reference>
<evidence type="ECO:0000313" key="1">
    <source>
        <dbReference type="EMBL" id="CDX12571.1"/>
    </source>
</evidence>
<accession>A0A090DG54</accession>
<dbReference type="EMBL" id="CCMZ01000004">
    <property type="protein sequence ID" value="CDX12571.1"/>
    <property type="molecule type" value="Genomic_DNA"/>
</dbReference>